<dbReference type="PANTHER" id="PTHR42973">
    <property type="entry name" value="BINDING OXIDOREDUCTASE, PUTATIVE (AFU_ORTHOLOGUE AFUA_1G17690)-RELATED"/>
    <property type="match status" value="1"/>
</dbReference>
<evidence type="ECO:0000313" key="7">
    <source>
        <dbReference type="EMBL" id="KAJ3580529.1"/>
    </source>
</evidence>
<dbReference type="Proteomes" id="UP001148614">
    <property type="component" value="Unassembled WGS sequence"/>
</dbReference>
<dbReference type="GO" id="GO:0071949">
    <property type="term" value="F:FAD binding"/>
    <property type="evidence" value="ECO:0007669"/>
    <property type="project" value="InterPro"/>
</dbReference>
<dbReference type="InterPro" id="IPR006094">
    <property type="entry name" value="Oxid_FAD_bind_N"/>
</dbReference>
<dbReference type="InterPro" id="IPR036318">
    <property type="entry name" value="FAD-bd_PCMH-like_sf"/>
</dbReference>
<keyword evidence="8" id="KW-1185">Reference proteome</keyword>
<dbReference type="InterPro" id="IPR016169">
    <property type="entry name" value="FAD-bd_PCMH_sub2"/>
</dbReference>
<dbReference type="EMBL" id="JANPWZ010000002">
    <property type="protein sequence ID" value="KAJ3580529.1"/>
    <property type="molecule type" value="Genomic_DNA"/>
</dbReference>
<feature type="signal peptide" evidence="5">
    <location>
        <begin position="1"/>
        <end position="31"/>
    </location>
</feature>
<protein>
    <recommendedName>
        <fullName evidence="6">FAD-binding PCMH-type domain-containing protein</fullName>
    </recommendedName>
</protein>
<dbReference type="Gene3D" id="3.30.465.10">
    <property type="match status" value="3"/>
</dbReference>
<evidence type="ECO:0000256" key="3">
    <source>
        <dbReference type="ARBA" id="ARBA00022827"/>
    </source>
</evidence>
<sequence>MWPTTPNTLRSAWKLPIQILVFSSVSQCLIADPLSSHALSPAQQACSLAKTAFKSSANGTATPESSNNWQNASCIVSPWNAEDVARVFSIITSSQAPFSIRSGGHDFNKNHSTVEDGVIIDMVNFNDISLSSDKKSISVGVGTRWGAVYQAFVNPVSQTAIKTQLVFSPLSERLVLTFFLVVNGTGVSVNGARSPDPAIGGQTISGGSGWLNNLAGPTAASVIGAEIVLANATIVHASEQNAADLLWALRGGGPNYGIVISFTYKTLPVDKVWYGTRLFPAEMNRQLLDALVQYRQLAAKDPKASLVFGLSTDTSTPTSFIGYFYADAVEYPSVFTPFYNLTAASGGITPRLGTLADLTVGTHTPQYPEPGTVPSSHYAVTMPHKVDKATYHESYTTFTSLAEEASARGWVFAFGSQPITANAARAASNMPLGLEVVEQDWAYATLGWDSPDDDSEAMDLLVRMGQGFGSAAAHHNSEIRYLFMNDAYDGQPVLSSYGPENFRKLKEISKRLLIGSAAITHSPYFAFLRPLRRHAPLTLARASDEESDFNSWCQSHISSYVDNTQWPTPRDIGSIGAGDFELGCTVSTEVQTLFGQVGTDAIDCNTAAEFASICYDICSEDASCAFISSQNTELESSESNALRACALASFIVGPDQVVWGTSNDPELAALARVNWSKDCWKTPQCILRPTSTEDVSRIVKIISRTSARFAVRSGGHNPNPGWGSIGADGVLVDLSRLDKIKVSEDAQTLTLGPGRRWIDVYNALEGTGRTVLGGRTPDVGVGGLLLGGGIPSFSSEYGLACDYVQKYEVVLGNGTVVLADREMNRDLFWALKGGGANFGIVTEFELETVPVDKIWYESRIYGPDESRQLLKAVREYQERAEEDPRASFAFSLSSNHTIVAFIYSEPVERPAVFSMFYGIPYEKHFIEPTLGTPYTLAAAFEKVLGERPAYKRDIVAVSTLPDLDLYEEAYDRWLEVSRDVMAKFDCMMTFGIQPVTASAVMKSMSRGNPLKFVPESQQWYTSVIQWQDDDYDTMAHEAIKASGEGMRSAALRKGLLLDFVFMNDATWDQDPISSYGEDSATELIRISREYDSSQLFQNLQGDGFLLRKITQQSRSA</sequence>
<name>A0A9W8NP82_9PEZI</name>
<dbReference type="GO" id="GO:0016491">
    <property type="term" value="F:oxidoreductase activity"/>
    <property type="evidence" value="ECO:0007669"/>
    <property type="project" value="UniProtKB-KW"/>
</dbReference>
<keyword evidence="5" id="KW-0732">Signal</keyword>
<keyword evidence="3" id="KW-0274">FAD</keyword>
<evidence type="ECO:0000256" key="4">
    <source>
        <dbReference type="ARBA" id="ARBA00023002"/>
    </source>
</evidence>
<proteinExistence type="inferred from homology"/>
<keyword evidence="2" id="KW-0285">Flavoprotein</keyword>
<dbReference type="InterPro" id="IPR016166">
    <property type="entry name" value="FAD-bd_PCMH"/>
</dbReference>
<keyword evidence="4" id="KW-0560">Oxidoreductase</keyword>
<feature type="domain" description="FAD-binding PCMH-type" evidence="6">
    <location>
        <begin position="679"/>
        <end position="851"/>
    </location>
</feature>
<dbReference type="Gene3D" id="3.40.462.20">
    <property type="match status" value="1"/>
</dbReference>
<evidence type="ECO:0000259" key="6">
    <source>
        <dbReference type="PROSITE" id="PS51387"/>
    </source>
</evidence>
<dbReference type="InterPro" id="IPR050416">
    <property type="entry name" value="FAD-linked_Oxidoreductase"/>
</dbReference>
<evidence type="ECO:0000256" key="5">
    <source>
        <dbReference type="SAM" id="SignalP"/>
    </source>
</evidence>
<dbReference type="AlphaFoldDB" id="A0A9W8NP82"/>
<dbReference type="VEuPathDB" id="FungiDB:F4678DRAFT_434412"/>
<dbReference type="SUPFAM" id="SSF56176">
    <property type="entry name" value="FAD-binding/transporter-associated domain-like"/>
    <property type="match status" value="2"/>
</dbReference>
<comment type="caution">
    <text evidence="7">The sequence shown here is derived from an EMBL/GenBank/DDBJ whole genome shotgun (WGS) entry which is preliminary data.</text>
</comment>
<dbReference type="PANTHER" id="PTHR42973:SF54">
    <property type="entry name" value="FAD-BINDING PCMH-TYPE DOMAIN-CONTAINING PROTEIN"/>
    <property type="match status" value="1"/>
</dbReference>
<gene>
    <name evidence="7" type="ORF">NPX13_g36</name>
</gene>
<dbReference type="Pfam" id="PF01565">
    <property type="entry name" value="FAD_binding_4"/>
    <property type="match status" value="2"/>
</dbReference>
<organism evidence="7 8">
    <name type="scientific">Xylaria arbuscula</name>
    <dbReference type="NCBI Taxonomy" id="114810"/>
    <lineage>
        <taxon>Eukaryota</taxon>
        <taxon>Fungi</taxon>
        <taxon>Dikarya</taxon>
        <taxon>Ascomycota</taxon>
        <taxon>Pezizomycotina</taxon>
        <taxon>Sordariomycetes</taxon>
        <taxon>Xylariomycetidae</taxon>
        <taxon>Xylariales</taxon>
        <taxon>Xylariaceae</taxon>
        <taxon>Xylaria</taxon>
    </lineage>
</organism>
<feature type="chain" id="PRO_5040917898" description="FAD-binding PCMH-type domain-containing protein" evidence="5">
    <location>
        <begin position="32"/>
        <end position="1116"/>
    </location>
</feature>
<feature type="domain" description="FAD-binding PCMH-type" evidence="6">
    <location>
        <begin position="68"/>
        <end position="269"/>
    </location>
</feature>
<accession>A0A9W8NP82</accession>
<evidence type="ECO:0000256" key="2">
    <source>
        <dbReference type="ARBA" id="ARBA00022630"/>
    </source>
</evidence>
<dbReference type="PROSITE" id="PS51387">
    <property type="entry name" value="FAD_PCMH"/>
    <property type="match status" value="2"/>
</dbReference>
<evidence type="ECO:0000313" key="8">
    <source>
        <dbReference type="Proteomes" id="UP001148614"/>
    </source>
</evidence>
<evidence type="ECO:0000256" key="1">
    <source>
        <dbReference type="ARBA" id="ARBA00005466"/>
    </source>
</evidence>
<reference evidence="7" key="1">
    <citation type="submission" date="2022-07" db="EMBL/GenBank/DDBJ databases">
        <title>Genome Sequence of Xylaria arbuscula.</title>
        <authorList>
            <person name="Buettner E."/>
        </authorList>
    </citation>
    <scope>NUCLEOTIDE SEQUENCE</scope>
    <source>
        <strain evidence="7">VT107</strain>
    </source>
</reference>
<comment type="similarity">
    <text evidence="1">Belongs to the oxygen-dependent FAD-linked oxidoreductase family.</text>
</comment>